<dbReference type="RefSeq" id="WP_097039797.1">
    <property type="nucleotide sequence ID" value="NZ_OBEK01000001.1"/>
</dbReference>
<evidence type="ECO:0000313" key="3">
    <source>
        <dbReference type="Proteomes" id="UP000219356"/>
    </source>
</evidence>
<keyword evidence="2" id="KW-0808">Transferase</keyword>
<dbReference type="GO" id="GO:0005737">
    <property type="term" value="C:cytoplasm"/>
    <property type="evidence" value="ECO:0007669"/>
    <property type="project" value="TreeGrafter"/>
</dbReference>
<dbReference type="Proteomes" id="UP000219356">
    <property type="component" value="Unassembled WGS sequence"/>
</dbReference>
<sequence>MNPILRDFKTAIETERLLIRKPEVGDGKAVNNAIKASVTELKRWMPWVQEIPAPEDTEENIRESVANWINRTNLRMLIFHKHTGEFIASSGFHAINWDVPKVEIGYWMDTRYTGQGYMTEAVDALTAYAFTELGVKRVQILCDEANKASRAVPERVGYQLEGIHYCDSLSVDRKTVRNTVYYSMTR</sequence>
<dbReference type="Pfam" id="PF13302">
    <property type="entry name" value="Acetyltransf_3"/>
    <property type="match status" value="1"/>
</dbReference>
<dbReference type="Gene3D" id="3.40.630.30">
    <property type="match status" value="1"/>
</dbReference>
<dbReference type="InterPro" id="IPR000182">
    <property type="entry name" value="GNAT_dom"/>
</dbReference>
<organism evidence="2 3">
    <name type="scientific">Terribacillus aidingensis</name>
    <dbReference type="NCBI Taxonomy" id="586416"/>
    <lineage>
        <taxon>Bacteria</taxon>
        <taxon>Bacillati</taxon>
        <taxon>Bacillota</taxon>
        <taxon>Bacilli</taxon>
        <taxon>Bacillales</taxon>
        <taxon>Bacillaceae</taxon>
        <taxon>Terribacillus</taxon>
    </lineage>
</organism>
<proteinExistence type="predicted"/>
<feature type="domain" description="N-acetyltransferase" evidence="1">
    <location>
        <begin position="31"/>
        <end position="186"/>
    </location>
</feature>
<dbReference type="InterPro" id="IPR051908">
    <property type="entry name" value="Ribosomal_N-acetyltransferase"/>
</dbReference>
<dbReference type="PROSITE" id="PS51186">
    <property type="entry name" value="GNAT"/>
    <property type="match status" value="1"/>
</dbReference>
<dbReference type="SUPFAM" id="SSF55729">
    <property type="entry name" value="Acyl-CoA N-acyltransferases (Nat)"/>
    <property type="match status" value="1"/>
</dbReference>
<accession>A0A285N9R8</accession>
<keyword evidence="3" id="KW-1185">Reference proteome</keyword>
<dbReference type="PANTHER" id="PTHR43441:SF3">
    <property type="entry name" value="ACETYLTRANSFERASE"/>
    <property type="match status" value="1"/>
</dbReference>
<evidence type="ECO:0000313" key="2">
    <source>
        <dbReference type="EMBL" id="SNZ05657.1"/>
    </source>
</evidence>
<dbReference type="OrthoDB" id="9799321at2"/>
<dbReference type="GO" id="GO:0008999">
    <property type="term" value="F:protein-N-terminal-alanine acetyltransferase activity"/>
    <property type="evidence" value="ECO:0007669"/>
    <property type="project" value="TreeGrafter"/>
</dbReference>
<gene>
    <name evidence="2" type="ORF">SAMN05421503_1007</name>
</gene>
<evidence type="ECO:0000259" key="1">
    <source>
        <dbReference type="PROSITE" id="PS51186"/>
    </source>
</evidence>
<dbReference type="STRING" id="586416.GZ22_17070"/>
<protein>
    <submittedName>
        <fullName evidence="2">Protein N-acetyltransferase, RimJ/RimL family</fullName>
    </submittedName>
</protein>
<dbReference type="EMBL" id="OBEK01000001">
    <property type="protein sequence ID" value="SNZ05657.1"/>
    <property type="molecule type" value="Genomic_DNA"/>
</dbReference>
<name>A0A285N9R8_9BACI</name>
<dbReference type="AlphaFoldDB" id="A0A285N9R8"/>
<dbReference type="PANTHER" id="PTHR43441">
    <property type="entry name" value="RIBOSOMAL-PROTEIN-SERINE ACETYLTRANSFERASE"/>
    <property type="match status" value="1"/>
</dbReference>
<dbReference type="GO" id="GO:1990189">
    <property type="term" value="F:protein N-terminal-serine acetyltransferase activity"/>
    <property type="evidence" value="ECO:0007669"/>
    <property type="project" value="TreeGrafter"/>
</dbReference>
<reference evidence="3" key="1">
    <citation type="submission" date="2017-09" db="EMBL/GenBank/DDBJ databases">
        <authorList>
            <person name="Varghese N."/>
            <person name="Submissions S."/>
        </authorList>
    </citation>
    <scope>NUCLEOTIDE SEQUENCE [LARGE SCALE GENOMIC DNA]</scope>
    <source>
        <strain evidence="3">CGMCC 1.8913</strain>
    </source>
</reference>
<dbReference type="InterPro" id="IPR016181">
    <property type="entry name" value="Acyl_CoA_acyltransferase"/>
</dbReference>